<feature type="region of interest" description="Disordered" evidence="1">
    <location>
        <begin position="528"/>
        <end position="563"/>
    </location>
</feature>
<feature type="region of interest" description="Disordered" evidence="1">
    <location>
        <begin position="496"/>
        <end position="516"/>
    </location>
</feature>
<dbReference type="GO" id="GO:0045893">
    <property type="term" value="P:positive regulation of DNA-templated transcription"/>
    <property type="evidence" value="ECO:0007669"/>
    <property type="project" value="TreeGrafter"/>
</dbReference>
<feature type="compositionally biased region" description="Low complexity" evidence="1">
    <location>
        <begin position="1"/>
        <end position="11"/>
    </location>
</feature>
<dbReference type="PANTHER" id="PTHR15572">
    <property type="entry name" value="GLIOMA TUMOR SUPPRESSOR CANDIDATE REGION GENE 1"/>
    <property type="match status" value="1"/>
</dbReference>
<feature type="non-terminal residue" evidence="3">
    <location>
        <position position="585"/>
    </location>
</feature>
<sequence>PNQQQHLLQHGPQPPTTELQMPPPVVTLLQSLPEEPAAPLPKHLLPQAEGQQVLKEVTCLPPQKQELLHPMHQVNQQALELPSSPTDSLAGTLPAPLSPRTSPPVNQREATTPSLPAIGQTVTLSVTSNPTVVTTPTHPGTDQTGMLSSLIGQHTSLGPPPAPVLCPPVSFPSPPSGQVAVAPPRMGHGKAPAAQTRAVTPGGVVPSTLPVGLSVQLQPVPLPASSGPRLQTEPPIQQRTQDKPAAALAMDGNVFAFGLCPTSPKIQAPQMPAQQVHRPPVLEAPVQAVPQPRTQVTENTPRSNGLCGNTEGGETDPGNAETQISAAAVPGPLRGFEPRRALAVPVPGRCLDEQFDAVSGILLKRTKDMLKKYRQLLLGEAQQVSPSAEMVMLERLFLQAERGVLGEERRKARLDPESFLLSLRKPASGSHGAAPSNTTPFQQSNSPPSSPSWALLSDRPPGLKTYRSSSRGALKLTIKHESGSRKVVHNSACDSAFSGPSLHKQDSAAKLTNGGGILSGQVSHELWETPQNPSQSAHPLLSADPRPPAAPEEPQNAKHRSRITTEAQAAVELRTAPNPLTVSES</sequence>
<dbReference type="GO" id="GO:0016514">
    <property type="term" value="C:SWI/SNF complex"/>
    <property type="evidence" value="ECO:0007669"/>
    <property type="project" value="TreeGrafter"/>
</dbReference>
<feature type="domain" description="GLTSCR protein conserved" evidence="2">
    <location>
        <begin position="346"/>
        <end position="410"/>
    </location>
</feature>
<evidence type="ECO:0000259" key="2">
    <source>
        <dbReference type="Pfam" id="PF15249"/>
    </source>
</evidence>
<protein>
    <recommendedName>
        <fullName evidence="2">GLTSCR protein conserved domain-containing protein</fullName>
    </recommendedName>
</protein>
<gene>
    <name evidence="3" type="ORF">JZ751_003138</name>
</gene>
<keyword evidence="4" id="KW-1185">Reference proteome</keyword>
<feature type="region of interest" description="Disordered" evidence="1">
    <location>
        <begin position="80"/>
        <end position="112"/>
    </location>
</feature>
<evidence type="ECO:0000256" key="1">
    <source>
        <dbReference type="SAM" id="MobiDB-lite"/>
    </source>
</evidence>
<reference evidence="3" key="1">
    <citation type="thesis" date="2021" institute="BYU ScholarsArchive" country="Provo, UT, USA">
        <title>Applications of and Algorithms for Genome Assembly and Genomic Analyses with an Emphasis on Marine Teleosts.</title>
        <authorList>
            <person name="Pickett B.D."/>
        </authorList>
    </citation>
    <scope>NUCLEOTIDE SEQUENCE</scope>
    <source>
        <strain evidence="3">HI-2016</strain>
    </source>
</reference>
<comment type="caution">
    <text evidence="3">The sequence shown here is derived from an EMBL/GenBank/DDBJ whole genome shotgun (WGS) entry which is preliminary data.</text>
</comment>
<feature type="compositionally biased region" description="Polar residues" evidence="1">
    <location>
        <begin position="99"/>
        <end position="112"/>
    </location>
</feature>
<dbReference type="InterPro" id="IPR052438">
    <property type="entry name" value="Chromatin_remod/trans_coact"/>
</dbReference>
<feature type="region of interest" description="Disordered" evidence="1">
    <location>
        <begin position="425"/>
        <end position="468"/>
    </location>
</feature>
<evidence type="ECO:0000313" key="3">
    <source>
        <dbReference type="EMBL" id="KAG9336790.1"/>
    </source>
</evidence>
<dbReference type="PANTHER" id="PTHR15572:SF4">
    <property type="entry name" value="GLIOMA TUMOR SUPPRESSOR CANDIDATE REGION GENE 1 PROTEIN-LIKE ISOFORM X1"/>
    <property type="match status" value="1"/>
</dbReference>
<accession>A0A8T2NBU2</accession>
<dbReference type="InterPro" id="IPR015671">
    <property type="entry name" value="GSCR1_dom"/>
</dbReference>
<organism evidence="3 4">
    <name type="scientific">Albula glossodonta</name>
    <name type="common">roundjaw bonefish</name>
    <dbReference type="NCBI Taxonomy" id="121402"/>
    <lineage>
        <taxon>Eukaryota</taxon>
        <taxon>Metazoa</taxon>
        <taxon>Chordata</taxon>
        <taxon>Craniata</taxon>
        <taxon>Vertebrata</taxon>
        <taxon>Euteleostomi</taxon>
        <taxon>Actinopterygii</taxon>
        <taxon>Neopterygii</taxon>
        <taxon>Teleostei</taxon>
        <taxon>Albuliformes</taxon>
        <taxon>Albulidae</taxon>
        <taxon>Albula</taxon>
    </lineage>
</organism>
<dbReference type="Pfam" id="PF15249">
    <property type="entry name" value="GLTSCR1"/>
    <property type="match status" value="1"/>
</dbReference>
<evidence type="ECO:0000313" key="4">
    <source>
        <dbReference type="Proteomes" id="UP000824540"/>
    </source>
</evidence>
<name>A0A8T2NBU2_9TELE</name>
<dbReference type="Proteomes" id="UP000824540">
    <property type="component" value="Unassembled WGS sequence"/>
</dbReference>
<feature type="non-terminal residue" evidence="3">
    <location>
        <position position="1"/>
    </location>
</feature>
<dbReference type="AlphaFoldDB" id="A0A8T2NBU2"/>
<proteinExistence type="predicted"/>
<dbReference type="EMBL" id="JAFBMS010000102">
    <property type="protein sequence ID" value="KAG9336790.1"/>
    <property type="molecule type" value="Genomic_DNA"/>
</dbReference>
<feature type="region of interest" description="Disordered" evidence="1">
    <location>
        <begin position="1"/>
        <end position="21"/>
    </location>
</feature>
<dbReference type="OrthoDB" id="2556847at2759"/>
<feature type="compositionally biased region" description="Polar residues" evidence="1">
    <location>
        <begin position="80"/>
        <end position="89"/>
    </location>
</feature>